<protein>
    <submittedName>
        <fullName evidence="5">ABC transporter substrate-binding protein</fullName>
    </submittedName>
</protein>
<evidence type="ECO:0000259" key="4">
    <source>
        <dbReference type="Pfam" id="PF09084"/>
    </source>
</evidence>
<keyword evidence="3" id="KW-0732">Signal</keyword>
<evidence type="ECO:0000313" key="5">
    <source>
        <dbReference type="EMBL" id="MDD0814189.1"/>
    </source>
</evidence>
<comment type="subcellular location">
    <subcellularLocation>
        <location evidence="1">Periplasm</location>
    </subcellularLocation>
</comment>
<name>A0ABT5MDX6_9BURK</name>
<evidence type="ECO:0000256" key="3">
    <source>
        <dbReference type="ARBA" id="ARBA00022729"/>
    </source>
</evidence>
<dbReference type="Pfam" id="PF09084">
    <property type="entry name" value="NMT1"/>
    <property type="match status" value="1"/>
</dbReference>
<dbReference type="RefSeq" id="WP_273925814.1">
    <property type="nucleotide sequence ID" value="NZ_JAQSIO010000002.1"/>
</dbReference>
<keyword evidence="6" id="KW-1185">Reference proteome</keyword>
<dbReference type="Proteomes" id="UP001528672">
    <property type="component" value="Unassembled WGS sequence"/>
</dbReference>
<proteinExistence type="inferred from homology"/>
<evidence type="ECO:0000256" key="1">
    <source>
        <dbReference type="ARBA" id="ARBA00004418"/>
    </source>
</evidence>
<evidence type="ECO:0000256" key="2">
    <source>
        <dbReference type="ARBA" id="ARBA00010742"/>
    </source>
</evidence>
<dbReference type="InterPro" id="IPR015168">
    <property type="entry name" value="SsuA/THI5"/>
</dbReference>
<comment type="caution">
    <text evidence="5">The sequence shown here is derived from an EMBL/GenBank/DDBJ whole genome shotgun (WGS) entry which is preliminary data.</text>
</comment>
<gene>
    <name evidence="5" type="ORF">PSQ39_06050</name>
</gene>
<dbReference type="Gene3D" id="3.40.190.10">
    <property type="entry name" value="Periplasmic binding protein-like II"/>
    <property type="match status" value="2"/>
</dbReference>
<feature type="domain" description="SsuA/THI5-like" evidence="4">
    <location>
        <begin position="48"/>
        <end position="262"/>
    </location>
</feature>
<dbReference type="EMBL" id="JAQSIO010000002">
    <property type="protein sequence ID" value="MDD0814189.1"/>
    <property type="molecule type" value="Genomic_DNA"/>
</dbReference>
<accession>A0ABT5MDX6</accession>
<comment type="similarity">
    <text evidence="2">Belongs to the bacterial solute-binding protein SsuA/TauA family.</text>
</comment>
<evidence type="ECO:0000313" key="6">
    <source>
        <dbReference type="Proteomes" id="UP001528672"/>
    </source>
</evidence>
<dbReference type="PANTHER" id="PTHR30024:SF47">
    <property type="entry name" value="TAURINE-BINDING PERIPLASMIC PROTEIN"/>
    <property type="match status" value="1"/>
</dbReference>
<reference evidence="5 6" key="1">
    <citation type="submission" date="2023-02" db="EMBL/GenBank/DDBJ databases">
        <title>Bacterial whole genome sequence for Curvibacter sp. HBC28.</title>
        <authorList>
            <person name="Le V."/>
            <person name="Ko S.-R."/>
            <person name="Ahn C.-Y."/>
            <person name="Oh H.-M."/>
        </authorList>
    </citation>
    <scope>NUCLEOTIDE SEQUENCE [LARGE SCALE GENOMIC DNA]</scope>
    <source>
        <strain evidence="5 6">HBC28</strain>
    </source>
</reference>
<sequence length="347" mass="37142">MNPFVLNRRTWLGATLAAATVAAPLVRAQPRLEPSAVSIAVGGKAAFYYLPLTIAEALGFFRAEGLDVEIRDFAGGARALQAVLNGPCDVCAGAFEHTITWQARQQALKAFVLMGRAPQVVVGVSHKTMPHYKSMADLRGRKIGVSAPGSSTNTVVNVLLARAGLRPAEVSFQGVGVQAGALAALRSGSVDVISNVDPVITQLEQKGEIRVIADTRTLKGADDVFDGLMPAASLYAPSDFVKRHPRTVQALTNAIVHALKWLQTAGPSDLLQTVPESYLLGDRALYLAAFGKVREAISLDGLIPEEGPRTAWRALASFDPALQGQRMDVSKVYTNEFARRAKDRFKA</sequence>
<organism evidence="5 6">
    <name type="scientific">Curvibacter microcysteis</name>
    <dbReference type="NCBI Taxonomy" id="3026419"/>
    <lineage>
        <taxon>Bacteria</taxon>
        <taxon>Pseudomonadati</taxon>
        <taxon>Pseudomonadota</taxon>
        <taxon>Betaproteobacteria</taxon>
        <taxon>Burkholderiales</taxon>
        <taxon>Comamonadaceae</taxon>
        <taxon>Curvibacter</taxon>
    </lineage>
</organism>
<dbReference type="PANTHER" id="PTHR30024">
    <property type="entry name" value="ALIPHATIC SULFONATES-BINDING PROTEIN-RELATED"/>
    <property type="match status" value="1"/>
</dbReference>
<dbReference type="SUPFAM" id="SSF53850">
    <property type="entry name" value="Periplasmic binding protein-like II"/>
    <property type="match status" value="1"/>
</dbReference>